<dbReference type="EMBL" id="CP068053">
    <property type="protein sequence ID" value="QQT02607.1"/>
    <property type="molecule type" value="Genomic_DNA"/>
</dbReference>
<evidence type="ECO:0000256" key="7">
    <source>
        <dbReference type="ARBA" id="ARBA00022989"/>
    </source>
</evidence>
<evidence type="ECO:0000256" key="2">
    <source>
        <dbReference type="ARBA" id="ARBA00011262"/>
    </source>
</evidence>
<dbReference type="CDD" id="cd06579">
    <property type="entry name" value="TM_PBP1_transp_AraH_like"/>
    <property type="match status" value="1"/>
</dbReference>
<dbReference type="GO" id="GO:0005886">
    <property type="term" value="C:plasma membrane"/>
    <property type="evidence" value="ECO:0007669"/>
    <property type="project" value="UniProtKB-SubCell"/>
</dbReference>
<keyword evidence="3" id="KW-0813">Transport</keyword>
<keyword evidence="4" id="KW-1003">Cell membrane</keyword>
<evidence type="ECO:0000313" key="13">
    <source>
        <dbReference type="Proteomes" id="UP000595254"/>
    </source>
</evidence>
<evidence type="ECO:0000256" key="8">
    <source>
        <dbReference type="ARBA" id="ARBA00023136"/>
    </source>
</evidence>
<feature type="transmembrane region" description="Helical" evidence="11">
    <location>
        <begin position="246"/>
        <end position="274"/>
    </location>
</feature>
<keyword evidence="13" id="KW-1185">Reference proteome</keyword>
<comment type="subcellular location">
    <subcellularLocation>
        <location evidence="1">Cell membrane</location>
        <topology evidence="1">Multi-pass membrane protein</topology>
    </subcellularLocation>
</comment>
<dbReference type="RefSeq" id="WP_081704976.1">
    <property type="nucleotide sequence ID" value="NZ_CP068053.1"/>
</dbReference>
<sequence>MPFLIRVLKARELSIVLFLAGFFILVGSINKEFITGDTIALLIKSSAILLVMAIGQSFVLLTDNIDVSVGSTMGLSAAVTGVLLTDGYSLWLIVPAVLLTGVIVGLLNGLGIAYGKIPSIIMTLGMLGIIRGTMLLFTEGMWIEDIPNFYKELSGAALLGISLPVWIAIVLVVVCHLYITRTKSGCCFYAVGDNEEGAVSVGLPVKRVLVLSFIFSSVSASIAALLFVMNIGFVPNQTGSGMELQVIAAAVLGGVSLTGGIGSVIGAGLGAVFFTVISNSLVYLKIPAYYNDAISGFLLLAIVVGDSQFQTYIRKQSARIIRNGQKGENKGERQTTTIT</sequence>
<reference evidence="12 13" key="1">
    <citation type="submission" date="2021-01" db="EMBL/GenBank/DDBJ databases">
        <title>FDA dAtabase for Regulatory Grade micrObial Sequences (FDA-ARGOS): Supporting development and validation of Infectious Disease Dx tests.</title>
        <authorList>
            <person name="Nelson B."/>
            <person name="Plummer A."/>
            <person name="Tallon L."/>
            <person name="Sadzewicz L."/>
            <person name="Zhao X."/>
            <person name="Boylan J."/>
            <person name="Ott S."/>
            <person name="Bowen H."/>
            <person name="Vavikolanu K."/>
            <person name="Mehta A."/>
            <person name="Aluvathingal J."/>
            <person name="Nadendla S."/>
            <person name="Myers T."/>
            <person name="Yan Y."/>
            <person name="Sichtig H."/>
        </authorList>
    </citation>
    <scope>NUCLEOTIDE SEQUENCE [LARGE SCALE GENOMIC DNA]</scope>
    <source>
        <strain evidence="12 13">FDAARGOS_1161</strain>
    </source>
</reference>
<keyword evidence="7 11" id="KW-1133">Transmembrane helix</keyword>
<evidence type="ECO:0000256" key="1">
    <source>
        <dbReference type="ARBA" id="ARBA00004651"/>
    </source>
</evidence>
<proteinExistence type="predicted"/>
<evidence type="ECO:0000313" key="12">
    <source>
        <dbReference type="EMBL" id="QQT02607.1"/>
    </source>
</evidence>
<feature type="transmembrane region" description="Helical" evidence="11">
    <location>
        <begin position="67"/>
        <end position="84"/>
    </location>
</feature>
<organism evidence="12 13">
    <name type="scientific">Peribacillus psychrosaccharolyticus</name>
    <name type="common">Bacillus psychrosaccharolyticus</name>
    <dbReference type="NCBI Taxonomy" id="1407"/>
    <lineage>
        <taxon>Bacteria</taxon>
        <taxon>Bacillati</taxon>
        <taxon>Bacillota</taxon>
        <taxon>Bacilli</taxon>
        <taxon>Bacillales</taxon>
        <taxon>Bacillaceae</taxon>
        <taxon>Peribacillus</taxon>
    </lineage>
</organism>
<feature type="transmembrane region" description="Helical" evidence="11">
    <location>
        <begin position="12"/>
        <end position="29"/>
    </location>
</feature>
<comment type="function">
    <text evidence="9">Part of the ABC transporter complex LsrABCD involved in autoinducer 2 (AI-2) import. Probably responsible for the translocation of the substrate across the membrane.</text>
</comment>
<feature type="transmembrane region" description="Helical" evidence="11">
    <location>
        <begin position="91"/>
        <end position="114"/>
    </location>
</feature>
<keyword evidence="6 11" id="KW-0812">Transmembrane</keyword>
<evidence type="ECO:0000256" key="10">
    <source>
        <dbReference type="ARBA" id="ARBA00039382"/>
    </source>
</evidence>
<evidence type="ECO:0000256" key="4">
    <source>
        <dbReference type="ARBA" id="ARBA00022475"/>
    </source>
</evidence>
<feature type="transmembrane region" description="Helical" evidence="11">
    <location>
        <begin position="209"/>
        <end position="234"/>
    </location>
</feature>
<keyword evidence="8 11" id="KW-0472">Membrane</keyword>
<dbReference type="InterPro" id="IPR001851">
    <property type="entry name" value="ABC_transp_permease"/>
</dbReference>
<protein>
    <recommendedName>
        <fullName evidence="10">Autoinducer 2 import system permease protein LsrC</fullName>
    </recommendedName>
</protein>
<dbReference type="PANTHER" id="PTHR32196:SF29">
    <property type="entry name" value="AUTOINDUCER 2 IMPORT SYSTEM PERMEASE PROTEIN LSRC"/>
    <property type="match status" value="1"/>
</dbReference>
<dbReference type="Proteomes" id="UP000595254">
    <property type="component" value="Chromosome"/>
</dbReference>
<feature type="transmembrane region" description="Helical" evidence="11">
    <location>
        <begin position="120"/>
        <end position="143"/>
    </location>
</feature>
<dbReference type="KEGG" id="ppsr:I6J18_09090"/>
<keyword evidence="5" id="KW-0997">Cell inner membrane</keyword>
<dbReference type="Pfam" id="PF02653">
    <property type="entry name" value="BPD_transp_2"/>
    <property type="match status" value="1"/>
</dbReference>
<evidence type="ECO:0000256" key="9">
    <source>
        <dbReference type="ARBA" id="ARBA00025439"/>
    </source>
</evidence>
<evidence type="ECO:0000256" key="5">
    <source>
        <dbReference type="ARBA" id="ARBA00022519"/>
    </source>
</evidence>
<dbReference type="AlphaFoldDB" id="A0A974S2E3"/>
<evidence type="ECO:0000256" key="3">
    <source>
        <dbReference type="ARBA" id="ARBA00022448"/>
    </source>
</evidence>
<feature type="transmembrane region" description="Helical" evidence="11">
    <location>
        <begin position="41"/>
        <end position="61"/>
    </location>
</feature>
<dbReference type="PANTHER" id="PTHR32196">
    <property type="entry name" value="ABC TRANSPORTER PERMEASE PROTEIN YPHD-RELATED-RELATED"/>
    <property type="match status" value="1"/>
</dbReference>
<gene>
    <name evidence="12" type="ORF">I6J18_09090</name>
</gene>
<comment type="subunit">
    <text evidence="2">The complex is composed of two ATP-binding proteins (LsrA), two transmembrane proteins (LsrC and LsrD) and a solute-binding protein (LsrB).</text>
</comment>
<feature type="transmembrane region" description="Helical" evidence="11">
    <location>
        <begin position="155"/>
        <end position="179"/>
    </location>
</feature>
<name>A0A974S2E3_PERPY</name>
<accession>A0A974S2E3</accession>
<evidence type="ECO:0000256" key="11">
    <source>
        <dbReference type="SAM" id="Phobius"/>
    </source>
</evidence>
<dbReference type="GO" id="GO:0022857">
    <property type="term" value="F:transmembrane transporter activity"/>
    <property type="evidence" value="ECO:0007669"/>
    <property type="project" value="InterPro"/>
</dbReference>
<evidence type="ECO:0000256" key="6">
    <source>
        <dbReference type="ARBA" id="ARBA00022692"/>
    </source>
</evidence>